<sequence length="357" mass="39605">MADGSEGAPEASGVTLENEIVNVIVHTLNKGEAGFIVDGRERVLDVGETVQRLIDQLARIYAGKTGKSHGRFEEDTDNYPVSRFLEGYFKNDSSDFVATTLQMAENLRKSAQGTASTGGHAFFAHFRRTVDGTDFFIVAILNDELGAALNKSKEVVDALHLDIKGFRLAGRVNMTDWTDGGDKYLSFIKGRGQDKVSDFFKLFLGCNNSVAAVLETRKLGTALDKFVQSQEMTEEHREEFLRNAYVICKRYAEKDVPFELNAFANEVWPENPEALSGLFEASGLDISDGFIPDKRSLRSLVKFSGGSKNWSITFDRAALSNGEIEFDMESEALIIKQLPKELAARLRTEVNQDGEED</sequence>
<dbReference type="PANTHER" id="PTHR38772:SF1">
    <property type="entry name" value="NUCLEOID-ASSOCIATED PROTEIN YEJK"/>
    <property type="match status" value="1"/>
</dbReference>
<dbReference type="EMBL" id="JAZDQJ010000029">
    <property type="protein sequence ID" value="MEE1935833.1"/>
    <property type="molecule type" value="Genomic_DNA"/>
</dbReference>
<dbReference type="PANTHER" id="PTHR38772">
    <property type="match status" value="1"/>
</dbReference>
<keyword evidence="3" id="KW-0963">Cytoplasm</keyword>
<comment type="caution">
    <text evidence="4">The sequence shown here is derived from an EMBL/GenBank/DDBJ whole genome shotgun (WGS) entry which is preliminary data.</text>
</comment>
<evidence type="ECO:0000313" key="4">
    <source>
        <dbReference type="EMBL" id="MEE1935833.1"/>
    </source>
</evidence>
<protein>
    <submittedName>
        <fullName evidence="4">Nucleoid-associated protein</fullName>
    </submittedName>
</protein>
<evidence type="ECO:0000256" key="3">
    <source>
        <dbReference type="ARBA" id="ARBA00022490"/>
    </source>
</evidence>
<accession>A0ABU7HWH8</accession>
<name>A0ABU7HWH8_9PSED</name>
<evidence type="ECO:0000313" key="5">
    <source>
        <dbReference type="Proteomes" id="UP001335100"/>
    </source>
</evidence>
<organism evidence="4 5">
    <name type="scientific">Pseudomonas ulcerans</name>
    <dbReference type="NCBI Taxonomy" id="3115852"/>
    <lineage>
        <taxon>Bacteria</taxon>
        <taxon>Pseudomonadati</taxon>
        <taxon>Pseudomonadota</taxon>
        <taxon>Gammaproteobacteria</taxon>
        <taxon>Pseudomonadales</taxon>
        <taxon>Pseudomonadaceae</taxon>
        <taxon>Pseudomonas</taxon>
    </lineage>
</organism>
<evidence type="ECO:0000256" key="2">
    <source>
        <dbReference type="ARBA" id="ARBA00009035"/>
    </source>
</evidence>
<comment type="subcellular location">
    <subcellularLocation>
        <location evidence="1">Cytoplasm</location>
        <location evidence="1">Nucleoid</location>
    </subcellularLocation>
</comment>
<evidence type="ECO:0000256" key="1">
    <source>
        <dbReference type="ARBA" id="ARBA00004453"/>
    </source>
</evidence>
<proteinExistence type="inferred from homology"/>
<reference evidence="4 5" key="1">
    <citation type="submission" date="2024-01" db="EMBL/GenBank/DDBJ databases">
        <title>Unpublished Manusciprt.</title>
        <authorList>
            <person name="Duman M."/>
            <person name="Valdes E.G."/>
            <person name="Ajmi N."/>
            <person name="Altun S."/>
            <person name="Saticioglu I.B."/>
        </authorList>
    </citation>
    <scope>NUCLEOTIDE SEQUENCE [LARGE SCALE GENOMIC DNA]</scope>
    <source>
        <strain evidence="4 5">148P</strain>
    </source>
</reference>
<gene>
    <name evidence="4" type="ORF">V0R50_21610</name>
</gene>
<keyword evidence="5" id="KW-1185">Reference proteome</keyword>
<dbReference type="RefSeq" id="WP_330076554.1">
    <property type="nucleotide sequence ID" value="NZ_JAZDQJ010000029.1"/>
</dbReference>
<dbReference type="Proteomes" id="UP001335100">
    <property type="component" value="Unassembled WGS sequence"/>
</dbReference>
<dbReference type="InterPro" id="IPR007358">
    <property type="entry name" value="Nucleoid_associated_NdpA"/>
</dbReference>
<dbReference type="Pfam" id="PF04245">
    <property type="entry name" value="NA37"/>
    <property type="match status" value="1"/>
</dbReference>
<comment type="similarity">
    <text evidence="2">Belongs to the YejK family.</text>
</comment>